<proteinExistence type="inferred from homology"/>
<accession>A0A7R7EHK8</accession>
<dbReference type="PANTHER" id="PTHR45625:SF4">
    <property type="entry name" value="PEPTIDYLPROLYL ISOMERASE DOMAIN AND WD REPEAT-CONTAINING PROTEIN 1"/>
    <property type="match status" value="1"/>
</dbReference>
<dbReference type="SUPFAM" id="SSF50891">
    <property type="entry name" value="Cyclophilin-like"/>
    <property type="match status" value="1"/>
</dbReference>
<dbReference type="PROSITE" id="PS50072">
    <property type="entry name" value="CSA_PPIASE_2"/>
    <property type="match status" value="1"/>
</dbReference>
<feature type="chain" id="PRO_5039749282" description="Peptidyl-prolyl cis-trans isomerase" evidence="4">
    <location>
        <begin position="21"/>
        <end position="231"/>
    </location>
</feature>
<evidence type="ECO:0000313" key="6">
    <source>
        <dbReference type="EMBL" id="BCN28873.1"/>
    </source>
</evidence>
<keyword evidence="2 4" id="KW-0697">Rotamase</keyword>
<sequence length="231" mass="26323">MKIKKTISLILPLTTILLIATSCSSKKVKLEQLKPPSKGEEIVVMKTNYGDIKIRLFPKVAPKAVENFKTQIKRGYYDGKTFYRTKKDYFIQGGSNGDILRDSIWGKYYEDEFDKDYIHIRGSLCNANLGEPDTNGSAFFIVQNKKVEEDLVDTMNDLVDEGAYSKDIANAYKQLGGVPDYDMKYTVFGQVYEGMNTVDKIANVEVDESDKPKKEVVIESAKIEKYKEYKK</sequence>
<dbReference type="CDD" id="cd00317">
    <property type="entry name" value="cyclophilin"/>
    <property type="match status" value="1"/>
</dbReference>
<feature type="signal peptide" evidence="4">
    <location>
        <begin position="1"/>
        <end position="20"/>
    </location>
</feature>
<protein>
    <recommendedName>
        <fullName evidence="4">Peptidyl-prolyl cis-trans isomerase</fullName>
        <shortName evidence="4">PPIase</shortName>
        <ecNumber evidence="4">5.2.1.8</ecNumber>
    </recommendedName>
</protein>
<gene>
    <name evidence="6" type="primary">ppiB_2</name>
    <name evidence="6" type="ORF">bsdtb5_01680</name>
</gene>
<dbReference type="GO" id="GO:0003755">
    <property type="term" value="F:peptidyl-prolyl cis-trans isomerase activity"/>
    <property type="evidence" value="ECO:0007669"/>
    <property type="project" value="UniProtKB-UniRule"/>
</dbReference>
<comment type="catalytic activity">
    <reaction evidence="4">
        <text>[protein]-peptidylproline (omega=180) = [protein]-peptidylproline (omega=0)</text>
        <dbReference type="Rhea" id="RHEA:16237"/>
        <dbReference type="Rhea" id="RHEA-COMP:10747"/>
        <dbReference type="Rhea" id="RHEA-COMP:10748"/>
        <dbReference type="ChEBI" id="CHEBI:83833"/>
        <dbReference type="ChEBI" id="CHEBI:83834"/>
        <dbReference type="EC" id="5.2.1.8"/>
    </reaction>
</comment>
<dbReference type="Pfam" id="PF00160">
    <property type="entry name" value="Pro_isomerase"/>
    <property type="match status" value="1"/>
</dbReference>
<keyword evidence="3 4" id="KW-0413">Isomerase</keyword>
<dbReference type="InterPro" id="IPR002130">
    <property type="entry name" value="Cyclophilin-type_PPIase_dom"/>
</dbReference>
<dbReference type="Gene3D" id="2.40.100.10">
    <property type="entry name" value="Cyclophilin-like"/>
    <property type="match status" value="1"/>
</dbReference>
<keyword evidence="4" id="KW-0732">Signal</keyword>
<dbReference type="InterPro" id="IPR044666">
    <property type="entry name" value="Cyclophilin_A-like"/>
</dbReference>
<dbReference type="RefSeq" id="WP_271714179.1">
    <property type="nucleotide sequence ID" value="NZ_AP024169.1"/>
</dbReference>
<evidence type="ECO:0000259" key="5">
    <source>
        <dbReference type="PROSITE" id="PS50072"/>
    </source>
</evidence>
<comment type="function">
    <text evidence="1 4">PPIases accelerate the folding of proteins. It catalyzes the cis-trans isomerization of proline imidic peptide bonds in oligopeptides.</text>
</comment>
<dbReference type="PANTHER" id="PTHR45625">
    <property type="entry name" value="PEPTIDYL-PROLYL CIS-TRANS ISOMERASE-RELATED"/>
    <property type="match status" value="1"/>
</dbReference>
<dbReference type="InterPro" id="IPR029000">
    <property type="entry name" value="Cyclophilin-like_dom_sf"/>
</dbReference>
<dbReference type="EC" id="5.2.1.8" evidence="4"/>
<dbReference type="PROSITE" id="PS51257">
    <property type="entry name" value="PROKAR_LIPOPROTEIN"/>
    <property type="match status" value="1"/>
</dbReference>
<dbReference type="AlphaFoldDB" id="A0A7R7EHK8"/>
<keyword evidence="7" id="KW-1185">Reference proteome</keyword>
<comment type="similarity">
    <text evidence="4">Belongs to the cyclophilin-type PPIase family.</text>
</comment>
<dbReference type="EMBL" id="AP024169">
    <property type="protein sequence ID" value="BCN28873.1"/>
    <property type="molecule type" value="Genomic_DNA"/>
</dbReference>
<reference evidence="6 7" key="1">
    <citation type="submission" date="2020-11" db="EMBL/GenBank/DDBJ databases">
        <title>Draft genome sequencing of a Lachnospiraceae strain isolated from anoxic soil subjected to BSD treatment.</title>
        <authorList>
            <person name="Uek A."/>
            <person name="Tonouchi A."/>
        </authorList>
    </citation>
    <scope>NUCLEOTIDE SEQUENCE [LARGE SCALE GENOMIC DNA]</scope>
    <source>
        <strain evidence="6 7">TB5</strain>
    </source>
</reference>
<dbReference type="PRINTS" id="PR00153">
    <property type="entry name" value="CSAPPISMRASE"/>
</dbReference>
<organism evidence="6 7">
    <name type="scientific">Anaeromicropila herbilytica</name>
    <dbReference type="NCBI Taxonomy" id="2785025"/>
    <lineage>
        <taxon>Bacteria</taxon>
        <taxon>Bacillati</taxon>
        <taxon>Bacillota</taxon>
        <taxon>Clostridia</taxon>
        <taxon>Lachnospirales</taxon>
        <taxon>Lachnospiraceae</taxon>
        <taxon>Anaeromicropila</taxon>
    </lineage>
</organism>
<evidence type="ECO:0000256" key="3">
    <source>
        <dbReference type="ARBA" id="ARBA00023235"/>
    </source>
</evidence>
<dbReference type="Proteomes" id="UP000595897">
    <property type="component" value="Chromosome"/>
</dbReference>
<feature type="domain" description="PPIase cyclophilin-type" evidence="5">
    <location>
        <begin position="41"/>
        <end position="223"/>
    </location>
</feature>
<evidence type="ECO:0000256" key="4">
    <source>
        <dbReference type="RuleBase" id="RU363019"/>
    </source>
</evidence>
<evidence type="ECO:0000256" key="2">
    <source>
        <dbReference type="ARBA" id="ARBA00023110"/>
    </source>
</evidence>
<evidence type="ECO:0000313" key="7">
    <source>
        <dbReference type="Proteomes" id="UP000595897"/>
    </source>
</evidence>
<evidence type="ECO:0000256" key="1">
    <source>
        <dbReference type="ARBA" id="ARBA00002388"/>
    </source>
</evidence>
<dbReference type="KEGG" id="ahb:bsdtb5_01680"/>
<name>A0A7R7EHK8_9FIRM</name>